<dbReference type="EMBL" id="PXXO01000004">
    <property type="protein sequence ID" value="PSJ06207.1"/>
    <property type="molecule type" value="Genomic_DNA"/>
</dbReference>
<sequence length="81" mass="9032">MSLERLDAFLAHARQSPQLATQLAEPLELQDFLELARGAGYALEEADVIAAQQRQESSLSDAELQERAGAEGRRLRNFIYS</sequence>
<dbReference type="RefSeq" id="WP_106502241.1">
    <property type="nucleotide sequence ID" value="NZ_PXXO01000004.1"/>
</dbReference>
<dbReference type="NCBIfam" id="TIGR03798">
    <property type="entry name" value="leader_Nif11"/>
    <property type="match status" value="1"/>
</dbReference>
<dbReference type="InterPro" id="IPR012903">
    <property type="entry name" value="Nif11"/>
</dbReference>
<protein>
    <submittedName>
        <fullName evidence="2">Bacteriocin</fullName>
    </submittedName>
</protein>
<dbReference type="OrthoDB" id="561469at2"/>
<accession>A0A2P7MYF6</accession>
<keyword evidence="3" id="KW-1185">Reference proteome</keyword>
<proteinExistence type="predicted"/>
<gene>
    <name evidence="2" type="ORF">C7K55_04525</name>
</gene>
<evidence type="ECO:0000313" key="3">
    <source>
        <dbReference type="Proteomes" id="UP000243002"/>
    </source>
</evidence>
<dbReference type="AlphaFoldDB" id="A0A2P7MYF6"/>
<reference evidence="2 3" key="1">
    <citation type="journal article" date="2018" name="Environ. Microbiol.">
        <title>Ecological and genomic features of two widespread freshwater picocyanobacteria.</title>
        <authorList>
            <person name="Cabello-Yeves P.J."/>
            <person name="Picazo A."/>
            <person name="Camacho A."/>
            <person name="Callieri C."/>
            <person name="Rosselli R."/>
            <person name="Roda-Garcia J.J."/>
            <person name="Coutinho F.H."/>
            <person name="Rodriguez-Valera F."/>
        </authorList>
    </citation>
    <scope>NUCLEOTIDE SEQUENCE [LARGE SCALE GENOMIC DNA]</scope>
    <source>
        <strain evidence="2 3">Tous</strain>
    </source>
</reference>
<dbReference type="InterPro" id="IPR022516">
    <property type="entry name" value="CHP03798_Ocin"/>
</dbReference>
<evidence type="ECO:0000313" key="2">
    <source>
        <dbReference type="EMBL" id="PSJ06207.1"/>
    </source>
</evidence>
<organism evidence="2 3">
    <name type="scientific">Cyanobium usitatum str. Tous</name>
    <dbReference type="NCBI Taxonomy" id="2116684"/>
    <lineage>
        <taxon>Bacteria</taxon>
        <taxon>Bacillati</taxon>
        <taxon>Cyanobacteriota</taxon>
        <taxon>Cyanophyceae</taxon>
        <taxon>Synechococcales</taxon>
        <taxon>Prochlorococcaceae</taxon>
        <taxon>Cyanobium</taxon>
    </lineage>
</organism>
<evidence type="ECO:0000259" key="1">
    <source>
        <dbReference type="Pfam" id="PF07862"/>
    </source>
</evidence>
<dbReference type="Pfam" id="PF07862">
    <property type="entry name" value="Nif11"/>
    <property type="match status" value="1"/>
</dbReference>
<feature type="domain" description="Nif11" evidence="1">
    <location>
        <begin position="1"/>
        <end position="47"/>
    </location>
</feature>
<comment type="caution">
    <text evidence="2">The sequence shown here is derived from an EMBL/GenBank/DDBJ whole genome shotgun (WGS) entry which is preliminary data.</text>
</comment>
<name>A0A2P7MYF6_9CYAN</name>
<dbReference type="Proteomes" id="UP000243002">
    <property type="component" value="Unassembled WGS sequence"/>
</dbReference>